<evidence type="ECO:0000256" key="3">
    <source>
        <dbReference type="ARBA" id="ARBA00022576"/>
    </source>
</evidence>
<evidence type="ECO:0000256" key="7">
    <source>
        <dbReference type="SAM" id="MobiDB-lite"/>
    </source>
</evidence>
<dbReference type="InterPro" id="IPR050596">
    <property type="entry name" value="AspAT/PAT-like"/>
</dbReference>
<organism evidence="9 10">
    <name type="scientific">Allokutzneria oryzae</name>
    <dbReference type="NCBI Taxonomy" id="1378989"/>
    <lineage>
        <taxon>Bacteria</taxon>
        <taxon>Bacillati</taxon>
        <taxon>Actinomycetota</taxon>
        <taxon>Actinomycetes</taxon>
        <taxon>Pseudonocardiales</taxon>
        <taxon>Pseudonocardiaceae</taxon>
        <taxon>Allokutzneria</taxon>
    </lineage>
</organism>
<evidence type="ECO:0000259" key="8">
    <source>
        <dbReference type="Pfam" id="PF00155"/>
    </source>
</evidence>
<dbReference type="CDD" id="cd00609">
    <property type="entry name" value="AAT_like"/>
    <property type="match status" value="1"/>
</dbReference>
<protein>
    <recommendedName>
        <fullName evidence="6">Aminotransferase</fullName>
        <ecNumber evidence="6">2.6.1.-</ecNumber>
    </recommendedName>
</protein>
<dbReference type="GO" id="GO:0008483">
    <property type="term" value="F:transaminase activity"/>
    <property type="evidence" value="ECO:0007669"/>
    <property type="project" value="UniProtKB-KW"/>
</dbReference>
<dbReference type="RefSeq" id="WP_377852583.1">
    <property type="nucleotide sequence ID" value="NZ_JBHLZU010000011.1"/>
</dbReference>
<evidence type="ECO:0000313" key="10">
    <source>
        <dbReference type="Proteomes" id="UP001589693"/>
    </source>
</evidence>
<dbReference type="PROSITE" id="PS00105">
    <property type="entry name" value="AA_TRANSFER_CLASS_1"/>
    <property type="match status" value="1"/>
</dbReference>
<dbReference type="InterPro" id="IPR004839">
    <property type="entry name" value="Aminotransferase_I/II_large"/>
</dbReference>
<comment type="caution">
    <text evidence="9">The sequence shown here is derived from an EMBL/GenBank/DDBJ whole genome shotgun (WGS) entry which is preliminary data.</text>
</comment>
<comment type="cofactor">
    <cofactor evidence="1 6">
        <name>pyridoxal 5'-phosphate</name>
        <dbReference type="ChEBI" id="CHEBI:597326"/>
    </cofactor>
</comment>
<feature type="region of interest" description="Disordered" evidence="7">
    <location>
        <begin position="1"/>
        <end position="22"/>
    </location>
</feature>
<comment type="similarity">
    <text evidence="2 6">Belongs to the class-I pyridoxal-phosphate-dependent aminotransferase family.</text>
</comment>
<dbReference type="InterPro" id="IPR015421">
    <property type="entry name" value="PyrdxlP-dep_Trfase_major"/>
</dbReference>
<dbReference type="PANTHER" id="PTHR46383">
    <property type="entry name" value="ASPARTATE AMINOTRANSFERASE"/>
    <property type="match status" value="1"/>
</dbReference>
<dbReference type="EC" id="2.6.1.-" evidence="6"/>
<evidence type="ECO:0000256" key="1">
    <source>
        <dbReference type="ARBA" id="ARBA00001933"/>
    </source>
</evidence>
<sequence length="417" mass="43915">MAASDAPTVTSDSVDPAPRRRVSARVGGISESATLAVDAKAKALKAAGRPVIGFGAGEPDFPTPAPIVEAAAAACAEARNHRYTPAAGLPELREAVAAKTARDTGYQVKASQVLITNGGKQAVYQAFATIVDPGDEVLLPAPYWTTYPEAIGLAGGVAVEVPSDETTGYLVTVEQLEAARTPRTKALLFCSPSNPTGAVYSREQVEAIGRWAVEHGIWVITDEIYEHLTYDGVEAVSMPVVVPEVADTCIVVNGVAKTYAMTGWRVGWLIGPEDVIKAAANYQSHLTSNVCNVAQRAALAAVSGPLDAVADMRAAFDRRRQTIVKLLSEIPGVNCPTPQGAFYVYPSVKGLLGKEIRGVRANTSVELAALVLEHAEVAVVPGEAFGTPGYFRLSYALGDDDLVTGVTRMAELLREAE</sequence>
<name>A0ABV5ZZZ9_9PSEU</name>
<dbReference type="SUPFAM" id="SSF53383">
    <property type="entry name" value="PLP-dependent transferases"/>
    <property type="match status" value="1"/>
</dbReference>
<dbReference type="Pfam" id="PF00155">
    <property type="entry name" value="Aminotran_1_2"/>
    <property type="match status" value="1"/>
</dbReference>
<dbReference type="InterPro" id="IPR015424">
    <property type="entry name" value="PyrdxlP-dep_Trfase"/>
</dbReference>
<evidence type="ECO:0000313" key="9">
    <source>
        <dbReference type="EMBL" id="MFB9905281.1"/>
    </source>
</evidence>
<dbReference type="Gene3D" id="3.90.1150.10">
    <property type="entry name" value="Aspartate Aminotransferase, domain 1"/>
    <property type="match status" value="1"/>
</dbReference>
<dbReference type="InterPro" id="IPR015422">
    <property type="entry name" value="PyrdxlP-dep_Trfase_small"/>
</dbReference>
<evidence type="ECO:0000256" key="4">
    <source>
        <dbReference type="ARBA" id="ARBA00022679"/>
    </source>
</evidence>
<reference evidence="9 10" key="1">
    <citation type="submission" date="2024-09" db="EMBL/GenBank/DDBJ databases">
        <authorList>
            <person name="Sun Q."/>
            <person name="Mori K."/>
        </authorList>
    </citation>
    <scope>NUCLEOTIDE SEQUENCE [LARGE SCALE GENOMIC DNA]</scope>
    <source>
        <strain evidence="9 10">TBRC 7907</strain>
    </source>
</reference>
<dbReference type="EMBL" id="JBHLZU010000011">
    <property type="protein sequence ID" value="MFB9905281.1"/>
    <property type="molecule type" value="Genomic_DNA"/>
</dbReference>
<feature type="domain" description="Aminotransferase class I/classII large" evidence="8">
    <location>
        <begin position="50"/>
        <end position="403"/>
    </location>
</feature>
<evidence type="ECO:0000256" key="5">
    <source>
        <dbReference type="ARBA" id="ARBA00022898"/>
    </source>
</evidence>
<evidence type="ECO:0000256" key="2">
    <source>
        <dbReference type="ARBA" id="ARBA00007441"/>
    </source>
</evidence>
<dbReference type="PANTHER" id="PTHR46383:SF1">
    <property type="entry name" value="ASPARTATE AMINOTRANSFERASE"/>
    <property type="match status" value="1"/>
</dbReference>
<dbReference type="Gene3D" id="3.40.640.10">
    <property type="entry name" value="Type I PLP-dependent aspartate aminotransferase-like (Major domain)"/>
    <property type="match status" value="1"/>
</dbReference>
<keyword evidence="10" id="KW-1185">Reference proteome</keyword>
<keyword evidence="5" id="KW-0663">Pyridoxal phosphate</keyword>
<evidence type="ECO:0000256" key="6">
    <source>
        <dbReference type="RuleBase" id="RU000481"/>
    </source>
</evidence>
<gene>
    <name evidence="9" type="ORF">ACFFQA_15205</name>
</gene>
<keyword evidence="4 6" id="KW-0808">Transferase</keyword>
<proteinExistence type="inferred from homology"/>
<dbReference type="InterPro" id="IPR004838">
    <property type="entry name" value="NHTrfase_class1_PyrdxlP-BS"/>
</dbReference>
<accession>A0ABV5ZZZ9</accession>
<dbReference type="Proteomes" id="UP001589693">
    <property type="component" value="Unassembled WGS sequence"/>
</dbReference>
<keyword evidence="3 6" id="KW-0032">Aminotransferase</keyword>